<sequence>MRPRLLRKACRFALWACALTSPLTHAYTKEELQAFQDIERRLAERPDDAIMAQSKTLHDQANAFQYDAQQASKAAGRKLNPQSLSPLLDTPSAQTNPEQAPKGVMVFVSLTMPDTALTQLLKQSERTGIPLVIRGVLPQGFTATVTRIQTLINQGNRPAIRSGFSISPDWFRQFDIQQVPTFVSIKPGQCQPKQSCLPTDYDVVTGNISLYQALETLAQGDTQQEVATLLRALEH</sequence>
<feature type="compositionally biased region" description="Polar residues" evidence="1">
    <location>
        <begin position="80"/>
        <end position="98"/>
    </location>
</feature>
<organism evidence="3 4">
    <name type="scientific">Vibrio tapetis subsp. tapetis</name>
    <dbReference type="NCBI Taxonomy" id="1671868"/>
    <lineage>
        <taxon>Bacteria</taxon>
        <taxon>Pseudomonadati</taxon>
        <taxon>Pseudomonadota</taxon>
        <taxon>Gammaproteobacteria</taxon>
        <taxon>Vibrionales</taxon>
        <taxon>Vibrionaceae</taxon>
        <taxon>Vibrio</taxon>
    </lineage>
</organism>
<dbReference type="AlphaFoldDB" id="A0A2N8ZNE3"/>
<evidence type="ECO:0000313" key="3">
    <source>
        <dbReference type="EMBL" id="SON53435.1"/>
    </source>
</evidence>
<dbReference type="OrthoDB" id="6854459at2"/>
<evidence type="ECO:0000256" key="1">
    <source>
        <dbReference type="SAM" id="MobiDB-lite"/>
    </source>
</evidence>
<dbReference type="InterPro" id="IPR019106">
    <property type="entry name" value="T4SS_TrbC"/>
</dbReference>
<dbReference type="Pfam" id="PF09673">
    <property type="entry name" value="TrbC_Ftype"/>
    <property type="match status" value="1"/>
</dbReference>
<keyword evidence="4" id="KW-1185">Reference proteome</keyword>
<feature type="region of interest" description="Disordered" evidence="1">
    <location>
        <begin position="70"/>
        <end position="98"/>
    </location>
</feature>
<dbReference type="RefSeq" id="WP_102525422.1">
    <property type="nucleotide sequence ID" value="NZ_LT960612.1"/>
</dbReference>
<dbReference type="KEGG" id="vta:B1824"/>
<dbReference type="NCBIfam" id="TIGR02742">
    <property type="entry name" value="TrbC_Ftype"/>
    <property type="match status" value="1"/>
</dbReference>
<name>A0A2N8ZNE3_9VIBR</name>
<accession>A0A2N8ZNE3</accession>
<keyword evidence="2" id="KW-0732">Signal</keyword>
<gene>
    <name evidence="3" type="primary">trbC</name>
    <name evidence="3" type="ORF">VTAP4600_B1824</name>
</gene>
<feature type="chain" id="PRO_5014634195" evidence="2">
    <location>
        <begin position="27"/>
        <end position="235"/>
    </location>
</feature>
<feature type="signal peptide" evidence="2">
    <location>
        <begin position="1"/>
        <end position="26"/>
    </location>
</feature>
<evidence type="ECO:0000256" key="2">
    <source>
        <dbReference type="SAM" id="SignalP"/>
    </source>
</evidence>
<dbReference type="InterPro" id="IPR014113">
    <property type="entry name" value="T4SS_TrbC_subgr"/>
</dbReference>
<dbReference type="Proteomes" id="UP000235828">
    <property type="component" value="Chromosome B"/>
</dbReference>
<dbReference type="EMBL" id="LT960612">
    <property type="protein sequence ID" value="SON53435.1"/>
    <property type="molecule type" value="Genomic_DNA"/>
</dbReference>
<proteinExistence type="predicted"/>
<evidence type="ECO:0000313" key="4">
    <source>
        <dbReference type="Proteomes" id="UP000235828"/>
    </source>
</evidence>
<reference evidence="3 4" key="1">
    <citation type="submission" date="2017-10" db="EMBL/GenBank/DDBJ databases">
        <authorList>
            <person name="Banno H."/>
            <person name="Chua N.-H."/>
        </authorList>
    </citation>
    <scope>NUCLEOTIDE SEQUENCE [LARGE SCALE GENOMIC DNA]</scope>
    <source>
        <strain evidence="3">Vibrio tapetis CECT4600</strain>
    </source>
</reference>
<protein>
    <submittedName>
        <fullName evidence="3">Conjugative pilus assembly protein TrbC</fullName>
    </submittedName>
</protein>